<organism evidence="1 2">
    <name type="scientific">Streptomyces daliensis</name>
    <dbReference type="NCBI Taxonomy" id="299421"/>
    <lineage>
        <taxon>Bacteria</taxon>
        <taxon>Bacillati</taxon>
        <taxon>Actinomycetota</taxon>
        <taxon>Actinomycetes</taxon>
        <taxon>Kitasatosporales</taxon>
        <taxon>Streptomycetaceae</taxon>
        <taxon>Streptomyces</taxon>
    </lineage>
</organism>
<dbReference type="Proteomes" id="UP000675554">
    <property type="component" value="Unassembled WGS sequence"/>
</dbReference>
<protein>
    <submittedName>
        <fullName evidence="1">Uncharacterized protein</fullName>
    </submittedName>
</protein>
<gene>
    <name evidence="1" type="ORF">KDA82_13670</name>
</gene>
<evidence type="ECO:0000313" key="1">
    <source>
        <dbReference type="EMBL" id="MBR7674045.1"/>
    </source>
</evidence>
<accession>A0A8T4IQN1</accession>
<evidence type="ECO:0000313" key="2">
    <source>
        <dbReference type="Proteomes" id="UP000675554"/>
    </source>
</evidence>
<dbReference type="AlphaFoldDB" id="A0A8T4IQN1"/>
<proteinExistence type="predicted"/>
<sequence length="67" mass="7440">MHSADRHAWHILDLHLGDLCTLPGEGPWPLTWSSYEAAESWLAACYQAWEAGTVTAPDGWQPDEPPP</sequence>
<reference evidence="1" key="1">
    <citation type="submission" date="2021-04" db="EMBL/GenBank/DDBJ databases">
        <title>Sequencing of actinobacteria type strains.</title>
        <authorList>
            <person name="Nguyen G.-S."/>
            <person name="Wentzel A."/>
        </authorList>
    </citation>
    <scope>NUCLEOTIDE SEQUENCE</scope>
    <source>
        <strain evidence="1">DSM 42095</strain>
    </source>
</reference>
<name>A0A8T4IQN1_9ACTN</name>
<comment type="caution">
    <text evidence="1">The sequence shown here is derived from an EMBL/GenBank/DDBJ whole genome shotgun (WGS) entry which is preliminary data.</text>
</comment>
<dbReference type="EMBL" id="JAGSMN010000292">
    <property type="protein sequence ID" value="MBR7674045.1"/>
    <property type="molecule type" value="Genomic_DNA"/>
</dbReference>
<keyword evidence="2" id="KW-1185">Reference proteome</keyword>